<keyword evidence="1" id="KW-0812">Transmembrane</keyword>
<protein>
    <submittedName>
        <fullName evidence="2">Uncharacterized protein</fullName>
    </submittedName>
</protein>
<organism evidence="2 3">
    <name type="scientific">Aminobacter carboxidus</name>
    <dbReference type="NCBI Taxonomy" id="376165"/>
    <lineage>
        <taxon>Bacteria</taxon>
        <taxon>Pseudomonadati</taxon>
        <taxon>Pseudomonadota</taxon>
        <taxon>Alphaproteobacteria</taxon>
        <taxon>Hyphomicrobiales</taxon>
        <taxon>Phyllobacteriaceae</taxon>
        <taxon>Aminobacter</taxon>
    </lineage>
</organism>
<name>A0A8E1WCP8_9HYPH</name>
<comment type="caution">
    <text evidence="2">The sequence shown here is derived from an EMBL/GenBank/DDBJ whole genome shotgun (WGS) entry which is preliminary data.</text>
</comment>
<evidence type="ECO:0000313" key="2">
    <source>
        <dbReference type="EMBL" id="MBB6465583.1"/>
    </source>
</evidence>
<accession>A0A8E1WCP8</accession>
<feature type="transmembrane region" description="Helical" evidence="1">
    <location>
        <begin position="113"/>
        <end position="134"/>
    </location>
</feature>
<sequence>MFQTPYRNWLFRGLRLAVLVGITAAGWHAWTVFSHHIDGNREMGLMQIGYECAARQSDEFLSTRQNEMGNINIRNFCSTGRDFWVSMQEVADVRAGTMSLETERPAYDLPNTLVVGALWGLATLLATLACLAAIRLTRWVWG</sequence>
<keyword evidence="1" id="KW-1133">Transmembrane helix</keyword>
<evidence type="ECO:0000313" key="3">
    <source>
        <dbReference type="Proteomes" id="UP000532373"/>
    </source>
</evidence>
<dbReference type="EMBL" id="JACHGI010000002">
    <property type="protein sequence ID" value="MBB6465583.1"/>
    <property type="molecule type" value="Genomic_DNA"/>
</dbReference>
<dbReference type="AlphaFoldDB" id="A0A8E1WCP8"/>
<proteinExistence type="predicted"/>
<reference evidence="2 3" key="1">
    <citation type="submission" date="2020-08" db="EMBL/GenBank/DDBJ databases">
        <title>Genomic Encyclopedia of Type Strains, Phase IV (KMG-IV): sequencing the most valuable type-strain genomes for metagenomic binning, comparative biology and taxonomic classification.</title>
        <authorList>
            <person name="Goeker M."/>
        </authorList>
    </citation>
    <scope>NUCLEOTIDE SEQUENCE [LARGE SCALE GENOMIC DNA]</scope>
    <source>
        <strain evidence="2 3">DSM 17454</strain>
    </source>
</reference>
<keyword evidence="1" id="KW-0472">Membrane</keyword>
<gene>
    <name evidence="2" type="ORF">HNQ96_001441</name>
</gene>
<evidence type="ECO:0000256" key="1">
    <source>
        <dbReference type="SAM" id="Phobius"/>
    </source>
</evidence>
<dbReference type="Proteomes" id="UP000532373">
    <property type="component" value="Unassembled WGS sequence"/>
</dbReference>